<evidence type="ECO:0000256" key="2">
    <source>
        <dbReference type="ARBA" id="ARBA00022801"/>
    </source>
</evidence>
<keyword evidence="4" id="KW-0276">Fatty acid metabolism</keyword>
<evidence type="ECO:0000256" key="3">
    <source>
        <dbReference type="ARBA" id="ARBA00023098"/>
    </source>
</evidence>
<evidence type="ECO:0000313" key="5">
    <source>
        <dbReference type="EMBL" id="QQD18394.1"/>
    </source>
</evidence>
<dbReference type="PANTHER" id="PTHR38764:SF1">
    <property type="entry name" value="ACYL CARRIER PROTEIN PHOSPHODIESTERASE"/>
    <property type="match status" value="1"/>
</dbReference>
<sequence>MNYLAHFHLARRVAHNTGLHESDLLIGALLGDAVKGPLKGHYPEGWEVGIRLHRRIDALTDHHPTVAALTTALPDHYRRFAGIMLDVCFDHCLSLDWPQHEAQPLADFSQHCYHQLLPGKSDYPATAARQIYYLARYDVLTGMDHWPQIEAMLERIDQRFRRPTPLAEAGPTLARALPTVREGFAQLYPALIDQLSEEFSAA</sequence>
<keyword evidence="2" id="KW-0378">Hydrolase</keyword>
<dbReference type="Proteomes" id="UP000596063">
    <property type="component" value="Chromosome"/>
</dbReference>
<keyword evidence="3" id="KW-0443">Lipid metabolism</keyword>
<keyword evidence="1" id="KW-0444">Lipid biosynthesis</keyword>
<evidence type="ECO:0000313" key="6">
    <source>
        <dbReference type="Proteomes" id="UP000596063"/>
    </source>
</evidence>
<organism evidence="5 6">
    <name type="scientific">Spongiibacter nanhainus</name>
    <dbReference type="NCBI Taxonomy" id="2794344"/>
    <lineage>
        <taxon>Bacteria</taxon>
        <taxon>Pseudomonadati</taxon>
        <taxon>Pseudomonadota</taxon>
        <taxon>Gammaproteobacteria</taxon>
        <taxon>Cellvibrionales</taxon>
        <taxon>Spongiibacteraceae</taxon>
        <taxon>Spongiibacter</taxon>
    </lineage>
</organism>
<proteinExistence type="predicted"/>
<protein>
    <submittedName>
        <fullName evidence="5">DUF479 domain-containing protein</fullName>
    </submittedName>
</protein>
<keyword evidence="6" id="KW-1185">Reference proteome</keyword>
<dbReference type="RefSeq" id="WP_198569888.1">
    <property type="nucleotide sequence ID" value="NZ_CP066167.1"/>
</dbReference>
<dbReference type="GO" id="GO:0006633">
    <property type="term" value="P:fatty acid biosynthetic process"/>
    <property type="evidence" value="ECO:0007669"/>
    <property type="project" value="UniProtKB-KW"/>
</dbReference>
<name>A0A7T4R136_9GAMM</name>
<dbReference type="InterPro" id="IPR007431">
    <property type="entry name" value="ACP_PD"/>
</dbReference>
<dbReference type="Pfam" id="PF04336">
    <property type="entry name" value="ACP_PD"/>
    <property type="match status" value="1"/>
</dbReference>
<dbReference type="AlphaFoldDB" id="A0A7T4R136"/>
<keyword evidence="4" id="KW-0275">Fatty acid biosynthesis</keyword>
<accession>A0A7T4R136</accession>
<reference evidence="5 6" key="1">
    <citation type="submission" date="2020-12" db="EMBL/GenBank/DDBJ databases">
        <authorList>
            <person name="Shan Y."/>
        </authorList>
    </citation>
    <scope>NUCLEOTIDE SEQUENCE [LARGE SCALE GENOMIC DNA]</scope>
    <source>
        <strain evidence="6">csc3.9</strain>
    </source>
</reference>
<gene>
    <name evidence="5" type="ORF">I6N98_00510</name>
</gene>
<evidence type="ECO:0000256" key="4">
    <source>
        <dbReference type="ARBA" id="ARBA00023160"/>
    </source>
</evidence>
<dbReference type="KEGG" id="snan:I6N98_00510"/>
<dbReference type="GO" id="GO:0008770">
    <property type="term" value="F:[acyl-carrier-protein] phosphodiesterase activity"/>
    <property type="evidence" value="ECO:0007669"/>
    <property type="project" value="InterPro"/>
</dbReference>
<evidence type="ECO:0000256" key="1">
    <source>
        <dbReference type="ARBA" id="ARBA00022516"/>
    </source>
</evidence>
<dbReference type="PANTHER" id="PTHR38764">
    <property type="entry name" value="ACYL CARRIER PROTEIN PHOSPHODIESTERASE"/>
    <property type="match status" value="1"/>
</dbReference>
<dbReference type="EMBL" id="CP066167">
    <property type="protein sequence ID" value="QQD18394.1"/>
    <property type="molecule type" value="Genomic_DNA"/>
</dbReference>